<dbReference type="eggNOG" id="COG2165">
    <property type="taxonomic scope" value="Bacteria"/>
</dbReference>
<protein>
    <submittedName>
        <fullName evidence="3">Probable fimbrial protein</fullName>
    </submittedName>
</protein>
<dbReference type="Pfam" id="PF07963">
    <property type="entry name" value="N_methyl"/>
    <property type="match status" value="1"/>
</dbReference>
<sequence>MPAATGFTLVELLVVIAIIGVLIGLLLPAVQQAREAARRMQCVNNMKQIGLAVHSFHDTFNGLPPATTGNTGVTLWAVLMPYMEQGNVYGQLDIEAPGGVDACTNASHIGASAAAAASANYSVLRNTVIGGYLCPSRRSAAEGKNSKGVPVGDYAIVIAGTEKWQFWKNPSSQLQALRVAQTSDDKNLIAISNSPVTDAIDNPNGGWRPRDTLARITDGTSNTMIVGEKHITAGFLGLCCRADRGPNGSDGYLYWNRSNGPGGYGEYWVAGSVNYGLARSPNEGVGLSVNSSPALGSWHPGACNFLFADGSVQALAVNVNSNVLISLGGANEGNVVSLP</sequence>
<dbReference type="PANTHER" id="PTHR30093">
    <property type="entry name" value="GENERAL SECRETION PATHWAY PROTEIN G"/>
    <property type="match status" value="1"/>
</dbReference>
<dbReference type="HOGENOM" id="CLU_041661_0_0_0"/>
<dbReference type="InterPro" id="IPR012902">
    <property type="entry name" value="N_methyl_site"/>
</dbReference>
<dbReference type="NCBIfam" id="TIGR02532">
    <property type="entry name" value="IV_pilin_GFxxxE"/>
    <property type="match status" value="1"/>
</dbReference>
<dbReference type="Gene3D" id="3.30.700.10">
    <property type="entry name" value="Glycoprotein, Type 4 Pilin"/>
    <property type="match status" value="1"/>
</dbReference>
<keyword evidence="1" id="KW-1133">Transmembrane helix</keyword>
<dbReference type="InterPro" id="IPR027558">
    <property type="entry name" value="Pre_pil_HX9DG_C"/>
</dbReference>
<dbReference type="InterPro" id="IPR045584">
    <property type="entry name" value="Pilin-like"/>
</dbReference>
<proteinExistence type="predicted"/>
<evidence type="ECO:0000256" key="1">
    <source>
        <dbReference type="SAM" id="Phobius"/>
    </source>
</evidence>
<evidence type="ECO:0000259" key="2">
    <source>
        <dbReference type="Pfam" id="PF07596"/>
    </source>
</evidence>
<evidence type="ECO:0000313" key="4">
    <source>
        <dbReference type="Proteomes" id="UP000004358"/>
    </source>
</evidence>
<accession>A3ZU26</accession>
<reference evidence="3 4" key="1">
    <citation type="submission" date="2006-02" db="EMBL/GenBank/DDBJ databases">
        <authorList>
            <person name="Amann R."/>
            <person name="Ferriera S."/>
            <person name="Johnson J."/>
            <person name="Kravitz S."/>
            <person name="Halpern A."/>
            <person name="Remington K."/>
            <person name="Beeson K."/>
            <person name="Tran B."/>
            <person name="Rogers Y.-H."/>
            <person name="Friedman R."/>
            <person name="Venter J.C."/>
        </authorList>
    </citation>
    <scope>NUCLEOTIDE SEQUENCE [LARGE SCALE GENOMIC DNA]</scope>
    <source>
        <strain evidence="3 4">DSM 3645</strain>
    </source>
</reference>
<feature type="domain" description="DUF1559" evidence="2">
    <location>
        <begin position="31"/>
        <end position="320"/>
    </location>
</feature>
<comment type="caution">
    <text evidence="3">The sequence shown here is derived from an EMBL/GenBank/DDBJ whole genome shotgun (WGS) entry which is preliminary data.</text>
</comment>
<dbReference type="PROSITE" id="PS00409">
    <property type="entry name" value="PROKAR_NTER_METHYL"/>
    <property type="match status" value="1"/>
</dbReference>
<gene>
    <name evidence="3" type="ORF">DSM3645_05685</name>
</gene>
<dbReference type="Pfam" id="PF07596">
    <property type="entry name" value="SBP_bac_10"/>
    <property type="match status" value="1"/>
</dbReference>
<dbReference type="SUPFAM" id="SSF54523">
    <property type="entry name" value="Pili subunits"/>
    <property type="match status" value="1"/>
</dbReference>
<keyword evidence="1" id="KW-0472">Membrane</keyword>
<dbReference type="STRING" id="314230.DSM3645_05685"/>
<dbReference type="NCBIfam" id="TIGR04294">
    <property type="entry name" value="pre_pil_HX9DG"/>
    <property type="match status" value="1"/>
</dbReference>
<dbReference type="InterPro" id="IPR011453">
    <property type="entry name" value="DUF1559"/>
</dbReference>
<evidence type="ECO:0000313" key="3">
    <source>
        <dbReference type="EMBL" id="EAQ80089.1"/>
    </source>
</evidence>
<organism evidence="3 4">
    <name type="scientific">Blastopirellula marina DSM 3645</name>
    <dbReference type="NCBI Taxonomy" id="314230"/>
    <lineage>
        <taxon>Bacteria</taxon>
        <taxon>Pseudomonadati</taxon>
        <taxon>Planctomycetota</taxon>
        <taxon>Planctomycetia</taxon>
        <taxon>Pirellulales</taxon>
        <taxon>Pirellulaceae</taxon>
        <taxon>Blastopirellula</taxon>
    </lineage>
</organism>
<keyword evidence="1" id="KW-0812">Transmembrane</keyword>
<name>A3ZU26_9BACT</name>
<dbReference type="Proteomes" id="UP000004358">
    <property type="component" value="Unassembled WGS sequence"/>
</dbReference>
<dbReference type="PANTHER" id="PTHR30093:SF2">
    <property type="entry name" value="TYPE II SECRETION SYSTEM PROTEIN H"/>
    <property type="match status" value="1"/>
</dbReference>
<dbReference type="AlphaFoldDB" id="A3ZU26"/>
<feature type="transmembrane region" description="Helical" evidence="1">
    <location>
        <begin position="12"/>
        <end position="30"/>
    </location>
</feature>
<dbReference type="EMBL" id="AANZ01000011">
    <property type="protein sequence ID" value="EAQ80089.1"/>
    <property type="molecule type" value="Genomic_DNA"/>
</dbReference>